<dbReference type="EMBL" id="PVWJ01000226">
    <property type="protein sequence ID" value="PSB00401.1"/>
    <property type="molecule type" value="Genomic_DNA"/>
</dbReference>
<organism evidence="2 3">
    <name type="scientific">Merismopedia glauca CCAP 1448/3</name>
    <dbReference type="NCBI Taxonomy" id="1296344"/>
    <lineage>
        <taxon>Bacteria</taxon>
        <taxon>Bacillati</taxon>
        <taxon>Cyanobacteriota</taxon>
        <taxon>Cyanophyceae</taxon>
        <taxon>Synechococcales</taxon>
        <taxon>Merismopediaceae</taxon>
        <taxon>Merismopedia</taxon>
    </lineage>
</organism>
<dbReference type="Gene3D" id="3.40.50.1010">
    <property type="entry name" value="5'-nuclease"/>
    <property type="match status" value="1"/>
</dbReference>
<dbReference type="InterPro" id="IPR041705">
    <property type="entry name" value="PIN_Sll0205"/>
</dbReference>
<proteinExistence type="predicted"/>
<dbReference type="OrthoDB" id="9798990at2"/>
<reference evidence="2 3" key="2">
    <citation type="submission" date="2018-03" db="EMBL/GenBank/DDBJ databases">
        <title>The ancient ancestry and fast evolution of plastids.</title>
        <authorList>
            <person name="Moore K.R."/>
            <person name="Magnabosco C."/>
            <person name="Momper L."/>
            <person name="Gold D.A."/>
            <person name="Bosak T."/>
            <person name="Fournier G.P."/>
        </authorList>
    </citation>
    <scope>NUCLEOTIDE SEQUENCE [LARGE SCALE GENOMIC DNA]</scope>
    <source>
        <strain evidence="2 3">CCAP 1448/3</strain>
    </source>
</reference>
<dbReference type="PANTHER" id="PTHR36173:SF1">
    <property type="entry name" value="RIBONUCLEASE VAPC22"/>
    <property type="match status" value="1"/>
</dbReference>
<accession>A0A2T1BWM3</accession>
<name>A0A2T1BWM3_9CYAN</name>
<protein>
    <submittedName>
        <fullName evidence="2">PIN domain nuclease</fullName>
    </submittedName>
</protein>
<dbReference type="Proteomes" id="UP000238762">
    <property type="component" value="Unassembled WGS sequence"/>
</dbReference>
<dbReference type="RefSeq" id="WP_106292058.1">
    <property type="nucleotide sequence ID" value="NZ_CAWNTC010000052.1"/>
</dbReference>
<dbReference type="CDD" id="cd09872">
    <property type="entry name" value="PIN_Sll0205-like"/>
    <property type="match status" value="1"/>
</dbReference>
<reference evidence="2 3" key="1">
    <citation type="submission" date="2018-02" db="EMBL/GenBank/DDBJ databases">
        <authorList>
            <person name="Cohen D.B."/>
            <person name="Kent A.D."/>
        </authorList>
    </citation>
    <scope>NUCLEOTIDE SEQUENCE [LARGE SCALE GENOMIC DNA]</scope>
    <source>
        <strain evidence="2 3">CCAP 1448/3</strain>
    </source>
</reference>
<dbReference type="InterPro" id="IPR002716">
    <property type="entry name" value="PIN_dom"/>
</dbReference>
<dbReference type="InterPro" id="IPR029060">
    <property type="entry name" value="PIN-like_dom_sf"/>
</dbReference>
<dbReference type="Pfam" id="PF01850">
    <property type="entry name" value="PIN"/>
    <property type="match status" value="1"/>
</dbReference>
<comment type="caution">
    <text evidence="2">The sequence shown here is derived from an EMBL/GenBank/DDBJ whole genome shotgun (WGS) entry which is preliminary data.</text>
</comment>
<evidence type="ECO:0000313" key="2">
    <source>
        <dbReference type="EMBL" id="PSB00401.1"/>
    </source>
</evidence>
<dbReference type="AlphaFoldDB" id="A0A2T1BWM3"/>
<evidence type="ECO:0000259" key="1">
    <source>
        <dbReference type="Pfam" id="PF01850"/>
    </source>
</evidence>
<sequence>MSEIIVLDTHIWFWFINQEFERFPAHWRAQIELADIVGVSPVSCYEIALANSRGRLELPCSAKEWFQEALAPSDLTLLPITGNIADRAVNLSPIHKDPFDRLIMATALEYEAKLASVDGIFPSYPELEGVLMK</sequence>
<gene>
    <name evidence="2" type="ORF">C7B64_23745</name>
</gene>
<feature type="domain" description="PIN" evidence="1">
    <location>
        <begin position="5"/>
        <end position="125"/>
    </location>
</feature>
<dbReference type="InterPro" id="IPR052919">
    <property type="entry name" value="TA_system_RNase"/>
</dbReference>
<evidence type="ECO:0000313" key="3">
    <source>
        <dbReference type="Proteomes" id="UP000238762"/>
    </source>
</evidence>
<keyword evidence="3" id="KW-1185">Reference proteome</keyword>
<dbReference type="PANTHER" id="PTHR36173">
    <property type="entry name" value="RIBONUCLEASE VAPC16-RELATED"/>
    <property type="match status" value="1"/>
</dbReference>
<dbReference type="SUPFAM" id="SSF88723">
    <property type="entry name" value="PIN domain-like"/>
    <property type="match status" value="1"/>
</dbReference>